<dbReference type="Gene3D" id="3.90.960.10">
    <property type="entry name" value="YbaK/aminoacyl-tRNA synthetase-associated domain"/>
    <property type="match status" value="1"/>
</dbReference>
<reference evidence="3 4" key="1">
    <citation type="submission" date="2015-12" db="EMBL/GenBank/DDBJ databases">
        <title>Genome sequence of Tistrella mobilis MCCC 1A02139.</title>
        <authorList>
            <person name="Lu L."/>
            <person name="Lai Q."/>
            <person name="Shao Z."/>
            <person name="Qian P."/>
        </authorList>
    </citation>
    <scope>NUCLEOTIDE SEQUENCE [LARGE SCALE GENOMIC DNA]</scope>
    <source>
        <strain evidence="3 4">MCCC 1A02139</strain>
    </source>
</reference>
<dbReference type="SUPFAM" id="SSF55826">
    <property type="entry name" value="YbaK/ProRS associated domain"/>
    <property type="match status" value="1"/>
</dbReference>
<feature type="domain" description="YbaK/aminoacyl-tRNA synthetase-associated" evidence="2">
    <location>
        <begin position="24"/>
        <end position="149"/>
    </location>
</feature>
<dbReference type="AlphaFoldDB" id="A0A162JTB2"/>
<dbReference type="EMBL" id="LPZR01000214">
    <property type="protein sequence ID" value="KYO49841.1"/>
    <property type="molecule type" value="Genomic_DNA"/>
</dbReference>
<accession>A0A162JTB2</accession>
<dbReference type="InterPro" id="IPR040285">
    <property type="entry name" value="ProX/PRXD1"/>
</dbReference>
<dbReference type="PANTHER" id="PTHR31423">
    <property type="entry name" value="YBAK DOMAIN-CONTAINING PROTEIN"/>
    <property type="match status" value="1"/>
</dbReference>
<dbReference type="GO" id="GO:0003677">
    <property type="term" value="F:DNA binding"/>
    <property type="evidence" value="ECO:0007669"/>
    <property type="project" value="UniProtKB-KW"/>
</dbReference>
<name>A0A162JTB2_9PROT</name>
<dbReference type="InterPro" id="IPR036754">
    <property type="entry name" value="YbaK/aa-tRNA-synt-asso_dom_sf"/>
</dbReference>
<comment type="caution">
    <text evidence="3">The sequence shown here is derived from an EMBL/GenBank/DDBJ whole genome shotgun (WGS) entry which is preliminary data.</text>
</comment>
<dbReference type="Proteomes" id="UP000075787">
    <property type="component" value="Unassembled WGS sequence"/>
</dbReference>
<evidence type="ECO:0000313" key="4">
    <source>
        <dbReference type="Proteomes" id="UP000075787"/>
    </source>
</evidence>
<keyword evidence="3" id="KW-0238">DNA-binding</keyword>
<dbReference type="GeneID" id="97243935"/>
<evidence type="ECO:0000259" key="2">
    <source>
        <dbReference type="Pfam" id="PF04073"/>
    </source>
</evidence>
<dbReference type="CDD" id="cd04335">
    <property type="entry name" value="PrdX_deacylase"/>
    <property type="match status" value="1"/>
</dbReference>
<dbReference type="PANTHER" id="PTHR31423:SF3">
    <property type="entry name" value="PROLYL-TRNA SYNTHETASE ASSOCIATED DOMAIN-CONTAINING PROTEIN 1-RELATED"/>
    <property type="match status" value="1"/>
</dbReference>
<dbReference type="GO" id="GO:0002161">
    <property type="term" value="F:aminoacyl-tRNA deacylase activity"/>
    <property type="evidence" value="ECO:0007669"/>
    <property type="project" value="InterPro"/>
</dbReference>
<dbReference type="InterPro" id="IPR007214">
    <property type="entry name" value="YbaK/aa-tRNA-synth-assoc-dom"/>
</dbReference>
<dbReference type="OrthoDB" id="5145315at2"/>
<sequence>MPATRADLFARLDALGIAHETYDHAPVFTVEEAEAETGHVPGLHVKNLFLKDKRGDLWLATVAADRRVDLKHLQTLLGAGRFSFGKPDLLMEVLGVTPGSVTPFALINDPDRRVVFALDRLVAEAERINAHPLFNDASTVVTGEGLQRFVASFGHDVRIVDLDTPA</sequence>
<dbReference type="FunFam" id="3.90.960.10:FF:000005">
    <property type="entry name" value="Putative prolyl-tRNA synthetase"/>
    <property type="match status" value="1"/>
</dbReference>
<dbReference type="RefSeq" id="WP_062769594.1">
    <property type="nucleotide sequence ID" value="NZ_CP121045.1"/>
</dbReference>
<proteinExistence type="inferred from homology"/>
<evidence type="ECO:0000313" key="3">
    <source>
        <dbReference type="EMBL" id="KYO49841.1"/>
    </source>
</evidence>
<comment type="similarity">
    <text evidence="1">Belongs to the PRORSD1 family.</text>
</comment>
<protein>
    <submittedName>
        <fullName evidence="3">DNA-binding protein</fullName>
    </submittedName>
</protein>
<gene>
    <name evidence="3" type="ORF">AUP44_15745</name>
</gene>
<organism evidence="3 4">
    <name type="scientific">Tistrella mobilis</name>
    <dbReference type="NCBI Taxonomy" id="171437"/>
    <lineage>
        <taxon>Bacteria</taxon>
        <taxon>Pseudomonadati</taxon>
        <taxon>Pseudomonadota</taxon>
        <taxon>Alphaproteobacteria</taxon>
        <taxon>Geminicoccales</taxon>
        <taxon>Geminicoccaceae</taxon>
        <taxon>Tistrella</taxon>
    </lineage>
</organism>
<evidence type="ECO:0000256" key="1">
    <source>
        <dbReference type="ARBA" id="ARBA00010201"/>
    </source>
</evidence>
<dbReference type="Pfam" id="PF04073">
    <property type="entry name" value="tRNA_edit"/>
    <property type="match status" value="1"/>
</dbReference>